<dbReference type="Proteomes" id="UP000626220">
    <property type="component" value="Unassembled WGS sequence"/>
</dbReference>
<feature type="domain" description="MobA/VirD2-like nuclease" evidence="2">
    <location>
        <begin position="24"/>
        <end position="149"/>
    </location>
</feature>
<feature type="region of interest" description="Disordered" evidence="1">
    <location>
        <begin position="274"/>
        <end position="295"/>
    </location>
</feature>
<sequence length="515" mass="58334">MILKGSQRGNGSDLAVHLMNSYDNERVEIAEIHGAVADDLFGAFAEFEAVASGTKASKYLYSLSINPPSPLTREQYGEAIALIEERLGLQGQPRAVVFHVKPDGQGIGREHCHVVWSRIDVDRMKAVHLSHDRSRLMDCAVQLARKFGLELPPGLKAWEENSRTFEKDKLEPSLAEKAQAEKSGITPDERRDAITQAYEQSDTAEAFRAALSDQGYVLARGDRRAFVVVDEQCDVHSLTRYVKGHKAKDIKAKLAAIELDDLPDVDAAKELIHERQRNQSQQQGEGDSGDVDDGAIVRRRKEIARELQRQHERRRATLRGQTQELLIRQQQERMALHAAQAREKSGLLFRARRAVADLIGKTPALRSILAPLQKLTGLDPLERHTREGEALVRRHEREKKLTERKERFLARIEQREAMAMERKIAALERDDRALSLENSGTDHQLHQDETPQRRAFERGNLQVEFNNAGDFVEGVDRSDSDDGNDSPTDTSGYQERHNYKTNRSRKKGYNRDDLP</sequence>
<reference evidence="3" key="1">
    <citation type="journal article" date="2014" name="Int. J. Syst. Evol. Microbiol.">
        <title>Complete genome sequence of Corynebacterium casei LMG S-19264T (=DSM 44701T), isolated from a smear-ripened cheese.</title>
        <authorList>
            <consortium name="US DOE Joint Genome Institute (JGI-PGF)"/>
            <person name="Walter F."/>
            <person name="Albersmeier A."/>
            <person name="Kalinowski J."/>
            <person name="Ruckert C."/>
        </authorList>
    </citation>
    <scope>NUCLEOTIDE SEQUENCE</scope>
    <source>
        <strain evidence="3">KCTC 42650</strain>
    </source>
</reference>
<evidence type="ECO:0000256" key="1">
    <source>
        <dbReference type="SAM" id="MobiDB-lite"/>
    </source>
</evidence>
<comment type="caution">
    <text evidence="3">The sequence shown here is derived from an EMBL/GenBank/DDBJ whole genome shotgun (WGS) entry which is preliminary data.</text>
</comment>
<evidence type="ECO:0000259" key="2">
    <source>
        <dbReference type="Pfam" id="PF03432"/>
    </source>
</evidence>
<dbReference type="EMBL" id="BNCJ01000024">
    <property type="protein sequence ID" value="GHF70034.1"/>
    <property type="molecule type" value="Genomic_DNA"/>
</dbReference>
<gene>
    <name evidence="3" type="ORF">GCM10017056_46360</name>
</gene>
<keyword evidence="4" id="KW-1185">Reference proteome</keyword>
<protein>
    <recommendedName>
        <fullName evidence="2">MobA/VirD2-like nuclease domain-containing protein</fullName>
    </recommendedName>
</protein>
<dbReference type="RefSeq" id="WP_189682519.1">
    <property type="nucleotide sequence ID" value="NZ_BNCJ01000024.1"/>
</dbReference>
<evidence type="ECO:0000313" key="3">
    <source>
        <dbReference type="EMBL" id="GHF70034.1"/>
    </source>
</evidence>
<feature type="compositionally biased region" description="Basic residues" evidence="1">
    <location>
        <begin position="499"/>
        <end position="508"/>
    </location>
</feature>
<evidence type="ECO:0000313" key="4">
    <source>
        <dbReference type="Proteomes" id="UP000626220"/>
    </source>
</evidence>
<dbReference type="InterPro" id="IPR005094">
    <property type="entry name" value="Endonuclease_MobA/VirD2"/>
</dbReference>
<proteinExistence type="predicted"/>
<name>A0A8J3H0Z0_9RHOB</name>
<organism evidence="3 4">
    <name type="scientific">Seohaeicola zhoushanensis</name>
    <dbReference type="NCBI Taxonomy" id="1569283"/>
    <lineage>
        <taxon>Bacteria</taxon>
        <taxon>Pseudomonadati</taxon>
        <taxon>Pseudomonadota</taxon>
        <taxon>Alphaproteobacteria</taxon>
        <taxon>Rhodobacterales</taxon>
        <taxon>Roseobacteraceae</taxon>
        <taxon>Seohaeicola</taxon>
    </lineage>
</organism>
<reference evidence="3" key="2">
    <citation type="submission" date="2020-09" db="EMBL/GenBank/DDBJ databases">
        <authorList>
            <person name="Sun Q."/>
            <person name="Kim S."/>
        </authorList>
    </citation>
    <scope>NUCLEOTIDE SEQUENCE</scope>
    <source>
        <strain evidence="3">KCTC 42650</strain>
    </source>
</reference>
<accession>A0A8J3H0Z0</accession>
<dbReference type="Pfam" id="PF03432">
    <property type="entry name" value="Relaxase"/>
    <property type="match status" value="1"/>
</dbReference>
<dbReference type="AlphaFoldDB" id="A0A8J3H0Z0"/>
<feature type="region of interest" description="Disordered" evidence="1">
    <location>
        <begin position="465"/>
        <end position="515"/>
    </location>
</feature>